<evidence type="ECO:0000256" key="2">
    <source>
        <dbReference type="ARBA" id="ARBA00022803"/>
    </source>
</evidence>
<dbReference type="SUPFAM" id="SSF48452">
    <property type="entry name" value="TPR-like"/>
    <property type="match status" value="2"/>
</dbReference>
<dbReference type="PANTHER" id="PTHR45586:SF1">
    <property type="entry name" value="LIPOPOLYSACCHARIDE ASSEMBLY PROTEIN B"/>
    <property type="match status" value="1"/>
</dbReference>
<dbReference type="SMART" id="SM00028">
    <property type="entry name" value="TPR"/>
    <property type="match status" value="7"/>
</dbReference>
<evidence type="ECO:0000313" key="6">
    <source>
        <dbReference type="Proteomes" id="UP000051035"/>
    </source>
</evidence>
<dbReference type="InterPro" id="IPR011990">
    <property type="entry name" value="TPR-like_helical_dom_sf"/>
</dbReference>
<evidence type="ECO:0000256" key="3">
    <source>
        <dbReference type="PROSITE-ProRule" id="PRU00339"/>
    </source>
</evidence>
<dbReference type="EMBL" id="LJVA01000135">
    <property type="protein sequence ID" value="KPL06752.1"/>
    <property type="molecule type" value="Genomic_DNA"/>
</dbReference>
<name>A0A0S8JB82_UNCT6</name>
<keyword evidence="2 3" id="KW-0802">TPR repeat</keyword>
<feature type="repeat" description="TPR" evidence="3">
    <location>
        <begin position="400"/>
        <end position="433"/>
    </location>
</feature>
<sequence length="757" mass="82703">MRQKAAKYVQEEKYDLAIEEYEKVLQLEPSDASVYNHMGDIYLRKNEKDQAIDEYYRAVDVYVKEAYYTNAIAVCKKILRCDRDRADVYEQLGHLYAKQGLVGEAITNLMEFADRQMKQDNMDGVLQAYRTMVELTPENIDARKQLVEMYLSQEQVDEAVKELSEIADRLREQGKDSEVQAIVERIESIAPGAGAAVAAGEAPPEVTPPEAEVVAARAELGAGVEVAAPEEERAPEMVIPGEEEEAPAEAVPSEAAVAPEAVEVGAPEARAEPEVLPGEAVVELPEAPVGAEELAAGVVEELATVEEGAPAAVRPRIPEAADIEDWGECVEMGDLLLEIGSVDEAIDYFYRAATGYYDEGSFEESWRLFSKLAELRPFELRPRQKLVEIAVANEDAEAMVMAYLDLGECLMRRGATEEAESIYKRVIEIDPRSEEAIERLSVLVPDERFVPPEAVPRPEAVPVAEAAGPPEAIAPEVLAPEAPPEAAVPAGAEARPEAAPPPEAEPETAVPPSMEEFVDLGKALQQELAGEIAKADTGEARIEMSDEEGMLTLEQMIEEFKGGVWQHIDEGDYASHYDLGIAYREMGLVNEAISEFQIASRGKAEAIKSFEMLGTCFIDKGEIEIAIRQFERGLVVEGHREDEYIGLHYHLGRAYELQGKLEDALSHYENTYVIDIGFADVAEKVATLREAVSQGRARASAEGTEGPQPGAEPGAGAEESGEPAAGEPGDVTSREEGRPGERGDDTDKPKKDRISYV</sequence>
<reference evidence="5 6" key="1">
    <citation type="journal article" date="2015" name="Microbiome">
        <title>Genomic resolution of linkages in carbon, nitrogen, and sulfur cycling among widespread estuary sediment bacteria.</title>
        <authorList>
            <person name="Baker B.J."/>
            <person name="Lazar C.S."/>
            <person name="Teske A.P."/>
            <person name="Dick G.J."/>
        </authorList>
    </citation>
    <scope>NUCLEOTIDE SEQUENCE [LARGE SCALE GENOMIC DNA]</scope>
    <source>
        <strain evidence="5">SM1_40</strain>
    </source>
</reference>
<accession>A0A0S8JB82</accession>
<dbReference type="Pfam" id="PF13432">
    <property type="entry name" value="TPR_16"/>
    <property type="match status" value="1"/>
</dbReference>
<dbReference type="PROSITE" id="PS50293">
    <property type="entry name" value="TPR_REGION"/>
    <property type="match status" value="1"/>
</dbReference>
<dbReference type="PANTHER" id="PTHR45586">
    <property type="entry name" value="TPR REPEAT-CONTAINING PROTEIN PA4667"/>
    <property type="match status" value="1"/>
</dbReference>
<dbReference type="Pfam" id="PF14559">
    <property type="entry name" value="TPR_19"/>
    <property type="match status" value="1"/>
</dbReference>
<dbReference type="InterPro" id="IPR019734">
    <property type="entry name" value="TPR_rpt"/>
</dbReference>
<feature type="compositionally biased region" description="Basic and acidic residues" evidence="4">
    <location>
        <begin position="732"/>
        <end position="757"/>
    </location>
</feature>
<dbReference type="PROSITE" id="PS50005">
    <property type="entry name" value="TPR"/>
    <property type="match status" value="3"/>
</dbReference>
<feature type="compositionally biased region" description="Low complexity" evidence="4">
    <location>
        <begin position="701"/>
        <end position="729"/>
    </location>
</feature>
<evidence type="ECO:0000256" key="1">
    <source>
        <dbReference type="ARBA" id="ARBA00022737"/>
    </source>
</evidence>
<evidence type="ECO:0000313" key="5">
    <source>
        <dbReference type="EMBL" id="KPL06752.1"/>
    </source>
</evidence>
<gene>
    <name evidence="5" type="ORF">AMJ71_09435</name>
</gene>
<keyword evidence="1" id="KW-0677">Repeat</keyword>
<dbReference type="Pfam" id="PF13414">
    <property type="entry name" value="TPR_11"/>
    <property type="match status" value="1"/>
</dbReference>
<organism evidence="5 6">
    <name type="scientific">candidate division TA06 bacterium SM1_40</name>
    <dbReference type="NCBI Taxonomy" id="1703773"/>
    <lineage>
        <taxon>Bacteria</taxon>
        <taxon>Bacteria division TA06</taxon>
    </lineage>
</organism>
<comment type="caution">
    <text evidence="5">The sequence shown here is derived from an EMBL/GenBank/DDBJ whole genome shotgun (WGS) entry which is preliminary data.</text>
</comment>
<dbReference type="Gene3D" id="1.25.40.10">
    <property type="entry name" value="Tetratricopeptide repeat domain"/>
    <property type="match status" value="6"/>
</dbReference>
<feature type="region of interest" description="Disordered" evidence="4">
    <location>
        <begin position="696"/>
        <end position="757"/>
    </location>
</feature>
<feature type="repeat" description="TPR" evidence="3">
    <location>
        <begin position="1"/>
        <end position="31"/>
    </location>
</feature>
<feature type="compositionally biased region" description="Low complexity" evidence="4">
    <location>
        <begin position="482"/>
        <end position="493"/>
    </location>
</feature>
<dbReference type="Proteomes" id="UP000051035">
    <property type="component" value="Unassembled WGS sequence"/>
</dbReference>
<protein>
    <recommendedName>
        <fullName evidence="7">Tetratricopeptide repeat protein</fullName>
    </recommendedName>
</protein>
<proteinExistence type="predicted"/>
<feature type="repeat" description="TPR" evidence="3">
    <location>
        <begin position="32"/>
        <end position="65"/>
    </location>
</feature>
<evidence type="ECO:0008006" key="7">
    <source>
        <dbReference type="Google" id="ProtNLM"/>
    </source>
</evidence>
<dbReference type="AlphaFoldDB" id="A0A0S8JB82"/>
<evidence type="ECO:0000256" key="4">
    <source>
        <dbReference type="SAM" id="MobiDB-lite"/>
    </source>
</evidence>
<dbReference type="InterPro" id="IPR051012">
    <property type="entry name" value="CellSynth/LPSAsmb/PSIAsmb"/>
</dbReference>
<feature type="region of interest" description="Disordered" evidence="4">
    <location>
        <begin position="482"/>
        <end position="510"/>
    </location>
</feature>